<dbReference type="EMBL" id="AJLR01000039">
    <property type="protein sequence ID" value="EKN68519.1"/>
    <property type="molecule type" value="Genomic_DNA"/>
</dbReference>
<dbReference type="STRING" id="1131731.BAZO_04245"/>
<dbReference type="Gene3D" id="3.60.15.10">
    <property type="entry name" value="Ribonuclease Z/Hydroxyacylglutathione hydrolase-like"/>
    <property type="match status" value="1"/>
</dbReference>
<dbReference type="SMART" id="SM00849">
    <property type="entry name" value="Lactamase_B"/>
    <property type="match status" value="1"/>
</dbReference>
<sequence length="319" mass="36382">MNKKPVNLGNNISFFDVFDLGMENRTGTYVIHDEKLTIVETSASPSIPYLLEGLKNLEIDPSEIHYIIVTHIHLDHAGGAGLLLKQCPNAKVIVHPRGFRHLIDPSRLIAGARLVYGDDFDRLYDPIYPIPEDRLIVKQDGETLEIGKRTLTFYDTPGHAKHHFSIHDSLSNGIFTGDTIGIYYQDVEEFDFFLPSTSPNQFDPDDMLHSLKKIEELNVSLIYFGHFGKSNNPSLVYSEIKKWLPVFVETGKEIYLEHKEMTLEELTPLISENLFGKIKAYLSEKNIPSNHKVYTILKLDIDVCSMGLADYFIRIENKK</sequence>
<keyword evidence="3" id="KW-1185">Reference proteome</keyword>
<dbReference type="CDD" id="cd07726">
    <property type="entry name" value="ST1585-like_MBL-fold"/>
    <property type="match status" value="1"/>
</dbReference>
<dbReference type="Pfam" id="PF00753">
    <property type="entry name" value="Lactamase_B"/>
    <property type="match status" value="1"/>
</dbReference>
<feature type="domain" description="Metallo-beta-lactamase" evidence="1">
    <location>
        <begin position="24"/>
        <end position="226"/>
    </location>
</feature>
<dbReference type="SUPFAM" id="SSF56281">
    <property type="entry name" value="Metallo-hydrolase/oxidoreductase"/>
    <property type="match status" value="1"/>
</dbReference>
<protein>
    <submittedName>
        <fullName evidence="2">Beta-lactamase</fullName>
    </submittedName>
</protein>
<gene>
    <name evidence="2" type="ORF">BAZO_04245</name>
</gene>
<dbReference type="RefSeq" id="WP_003330033.1">
    <property type="nucleotide sequence ID" value="NZ_AJLR01000039.1"/>
</dbReference>
<accession>K6DJQ8</accession>
<dbReference type="PANTHER" id="PTHR42951:SF22">
    <property type="entry name" value="METALLO BETA-LACTAMASE SUPERFAMILY LIPOPROTEIN"/>
    <property type="match status" value="1"/>
</dbReference>
<comment type="caution">
    <text evidence="2">The sequence shown here is derived from an EMBL/GenBank/DDBJ whole genome shotgun (WGS) entry which is preliminary data.</text>
</comment>
<organism evidence="2 3">
    <name type="scientific">Schinkia azotoformans LMG 9581</name>
    <dbReference type="NCBI Taxonomy" id="1131731"/>
    <lineage>
        <taxon>Bacteria</taxon>
        <taxon>Bacillati</taxon>
        <taxon>Bacillota</taxon>
        <taxon>Bacilli</taxon>
        <taxon>Bacillales</taxon>
        <taxon>Bacillaceae</taxon>
        <taxon>Calidifontibacillus/Schinkia group</taxon>
        <taxon>Schinkia</taxon>
    </lineage>
</organism>
<dbReference type="InterPro" id="IPR036866">
    <property type="entry name" value="RibonucZ/Hydroxyglut_hydro"/>
</dbReference>
<evidence type="ECO:0000313" key="2">
    <source>
        <dbReference type="EMBL" id="EKN68519.1"/>
    </source>
</evidence>
<dbReference type="PATRIC" id="fig|1131731.3.peg.882"/>
<dbReference type="AlphaFoldDB" id="K6DJQ8"/>
<dbReference type="InterPro" id="IPR050855">
    <property type="entry name" value="NDM-1-like"/>
</dbReference>
<name>K6DJQ8_SCHAZ</name>
<dbReference type="InterPro" id="IPR037482">
    <property type="entry name" value="ST1585_MBL-fold"/>
</dbReference>
<dbReference type="GeneID" id="89469141"/>
<proteinExistence type="predicted"/>
<reference evidence="2 3" key="1">
    <citation type="journal article" date="2012" name="Front. Microbiol.">
        <title>Redundancy and modularity in membrane-associated dissimilatory nitrate reduction in Bacillus.</title>
        <authorList>
            <person name="Heylen K."/>
            <person name="Keltjens J."/>
        </authorList>
    </citation>
    <scope>NUCLEOTIDE SEQUENCE [LARGE SCALE GENOMIC DNA]</scope>
    <source>
        <strain evidence="2 3">LMG 9581</strain>
    </source>
</reference>
<dbReference type="Proteomes" id="UP000006315">
    <property type="component" value="Unassembled WGS sequence"/>
</dbReference>
<evidence type="ECO:0000259" key="1">
    <source>
        <dbReference type="SMART" id="SM00849"/>
    </source>
</evidence>
<dbReference type="InterPro" id="IPR001279">
    <property type="entry name" value="Metallo-B-lactamas"/>
</dbReference>
<dbReference type="PANTHER" id="PTHR42951">
    <property type="entry name" value="METALLO-BETA-LACTAMASE DOMAIN-CONTAINING"/>
    <property type="match status" value="1"/>
</dbReference>
<evidence type="ECO:0000313" key="3">
    <source>
        <dbReference type="Proteomes" id="UP000006315"/>
    </source>
</evidence>